<comment type="caution">
    <text evidence="3">The sequence shown here is derived from an EMBL/GenBank/DDBJ whole genome shotgun (WGS) entry which is preliminary data.</text>
</comment>
<feature type="region of interest" description="Disordered" evidence="1">
    <location>
        <begin position="684"/>
        <end position="705"/>
    </location>
</feature>
<evidence type="ECO:0000313" key="3">
    <source>
        <dbReference type="EMBL" id="CAI2386819.1"/>
    </source>
</evidence>
<dbReference type="InterPro" id="IPR018289">
    <property type="entry name" value="MULE_transposase_dom"/>
</dbReference>
<name>A0AAD1Y968_EUPCR</name>
<reference evidence="3" key="1">
    <citation type="submission" date="2023-07" db="EMBL/GenBank/DDBJ databases">
        <authorList>
            <consortium name="AG Swart"/>
            <person name="Singh M."/>
            <person name="Singh A."/>
            <person name="Seah K."/>
            <person name="Emmerich C."/>
        </authorList>
    </citation>
    <scope>NUCLEOTIDE SEQUENCE</scope>
    <source>
        <strain evidence="3">DP1</strain>
    </source>
</reference>
<proteinExistence type="predicted"/>
<accession>A0AAD1Y968</accession>
<gene>
    <name evidence="3" type="ORF">ECRASSUSDP1_LOCUS28444</name>
</gene>
<keyword evidence="4" id="KW-1185">Reference proteome</keyword>
<dbReference type="Pfam" id="PF10551">
    <property type="entry name" value="MULE"/>
    <property type="match status" value="1"/>
</dbReference>
<evidence type="ECO:0000256" key="1">
    <source>
        <dbReference type="SAM" id="MobiDB-lite"/>
    </source>
</evidence>
<dbReference type="PANTHER" id="PTHR31669:SF251">
    <property type="entry name" value="PROTEIN FAR1-RELATED SEQUENCE"/>
    <property type="match status" value="1"/>
</dbReference>
<dbReference type="PANTHER" id="PTHR31669">
    <property type="entry name" value="PROTEIN FAR1-RELATED SEQUENCE 10-RELATED"/>
    <property type="match status" value="1"/>
</dbReference>
<dbReference type="AlphaFoldDB" id="A0AAD1Y968"/>
<dbReference type="InterPro" id="IPR031052">
    <property type="entry name" value="FHY3/FAR1"/>
</dbReference>
<dbReference type="EMBL" id="CAMPGE010029356">
    <property type="protein sequence ID" value="CAI2386819.1"/>
    <property type="molecule type" value="Genomic_DNA"/>
</dbReference>
<protein>
    <recommendedName>
        <fullName evidence="2">MULE transposase domain-containing protein</fullName>
    </recommendedName>
</protein>
<sequence length="705" mass="83616">MENFFKCTLDFKFPTDEIDQAVLKEKDGNSDEEEEKGTPKFVPDPRFIDFDELDHFNYRPKPIKKAIKKSKNIPDVFKSIKIPIDDSDIYFCDLTEFPNIVYSEEEALKLYNNKGLFYNVQFKILSRRQSDKGEILSFTLGCVHANDGTTDQNKPKFIQNIEKCSEEKENSNPNCKVRAVFKWKSSCNYYERASKMYMHHCHPLEEDKIKYGRNGREEIMSWIEIYLQADMEWVLIQNVINKKFNTDFKYSEIYYMIQKIRNQQKLLPENKSESLELLARLKKMCEESPEARFVHEMTSDGKKIKNILIQTPQMHRLYERYSDVIFMDGTYMTNKYKMPLVIFSSINNEGKNVIVGFAIVERETKETYQWLLQSMKVMNEGKEPGVILTDFDAAMCHGIEKVFEKSEHLLCQWHMMQNFKRHFKFLKSKRSAEANQLHKMVIGLIFTESFEEFEQFLHYIFSSSLIDETKKQYLRKLVQIKQKWAAHACAWVFNGGTHTTSRIESVNARIKDKLWSKSTLSDCLDRMLEIEQQVKDNILCKEKKLNEREHVIHHPLIKHIYDQYSNFAFEKMLFEYSLCHEYFVKKLSEEKGDKQVTKYVVKDKSLRQNNIVTVLKAPMNKTKFLCNCRFNCSNNMYCSHIFSVMNLEQVKSLEGIVPLHRWTKKQEWQNYKHIDRIMDGEKPHKECLDEHGHHNHDHPDNNGQA</sequence>
<evidence type="ECO:0000313" key="4">
    <source>
        <dbReference type="Proteomes" id="UP001295684"/>
    </source>
</evidence>
<dbReference type="GO" id="GO:0006355">
    <property type="term" value="P:regulation of DNA-templated transcription"/>
    <property type="evidence" value="ECO:0007669"/>
    <property type="project" value="InterPro"/>
</dbReference>
<feature type="domain" description="MULE transposase" evidence="2">
    <location>
        <begin position="324"/>
        <end position="418"/>
    </location>
</feature>
<organism evidence="3 4">
    <name type="scientific">Euplotes crassus</name>
    <dbReference type="NCBI Taxonomy" id="5936"/>
    <lineage>
        <taxon>Eukaryota</taxon>
        <taxon>Sar</taxon>
        <taxon>Alveolata</taxon>
        <taxon>Ciliophora</taxon>
        <taxon>Intramacronucleata</taxon>
        <taxon>Spirotrichea</taxon>
        <taxon>Hypotrichia</taxon>
        <taxon>Euplotida</taxon>
        <taxon>Euplotidae</taxon>
        <taxon>Moneuplotes</taxon>
    </lineage>
</organism>
<evidence type="ECO:0000259" key="2">
    <source>
        <dbReference type="Pfam" id="PF10551"/>
    </source>
</evidence>
<dbReference type="Proteomes" id="UP001295684">
    <property type="component" value="Unassembled WGS sequence"/>
</dbReference>